<dbReference type="PROSITE" id="PS50111">
    <property type="entry name" value="CHEMOTAXIS_TRANSDUC_2"/>
    <property type="match status" value="1"/>
</dbReference>
<feature type="domain" description="HAMP" evidence="11">
    <location>
        <begin position="300"/>
        <end position="354"/>
    </location>
</feature>
<dbReference type="Proteomes" id="UP001057134">
    <property type="component" value="Chromosome"/>
</dbReference>
<dbReference type="SMART" id="SM00283">
    <property type="entry name" value="MA"/>
    <property type="match status" value="1"/>
</dbReference>
<dbReference type="CDD" id="cd11386">
    <property type="entry name" value="MCP_signal"/>
    <property type="match status" value="1"/>
</dbReference>
<dbReference type="RefSeq" id="WP_249860531.1">
    <property type="nucleotide sequence ID" value="NZ_CP027059.1"/>
</dbReference>
<feature type="compositionally biased region" description="Basic and acidic residues" evidence="8">
    <location>
        <begin position="631"/>
        <end position="645"/>
    </location>
</feature>
<sequence>MNWFSSLTGKFMMYTGVILLLLMSGIYAVEWHEISRDAEAQLLDKGSSLAIALSKTLQSITEDDIRNGIVMKNGTRLSGEELKQRLFDDRLQVVPESEEEAKKRSKSGGYAEETQKLYDGRSIPLSQYELKYISAFDDYTDDRWQAVIDSFLTDDNVLFAVPAMNSSNPDFAGYIATHNSKYSLQGENSEDEWGASGLLSQQYRANRVFNDETGYNSAASQDTSKALLQKYPRNMGGKVVETWNISYPLVIDGKHWGGVRVALSKEGSDALVAKQRTLMGGAFAALYAAILVLLFLLSRFIVARRLQSVLKAAANLNSHEADLTYRIPVKGNDEMAMLAAEVNRFIVHLHTMIGTVRDMSDRIGGISGMLTESASQSTAMASDISRTVGEMAAGAESQAIGAEDSAKAMEEMAAGIQRIAEASARVSEATQQLVQEAEQGSGAAEHAMHQMGTMSEAARKVGEAIRKLDEGMQTVGDMAHVISGIAAQTGLLALNAAIEAARAGEHGKGFAVVASEVRKLADQSEASATSIHERVDGLQASMREAVEAMELGGREADLSVRQVGHVRDVLGQMSERIHRISEQMEEASAAAEQMTASTEEVTAGIEEMARIAGSASDHSRKVAAASQQQLRESEATREQSDKLGEAGRQLQETVGRFKV</sequence>
<evidence type="ECO:0000256" key="1">
    <source>
        <dbReference type="ARBA" id="ARBA00004236"/>
    </source>
</evidence>
<keyword evidence="9" id="KW-1133">Transmembrane helix</keyword>
<dbReference type="PROSITE" id="PS50885">
    <property type="entry name" value="HAMP"/>
    <property type="match status" value="1"/>
</dbReference>
<keyword evidence="9" id="KW-0812">Transmembrane</keyword>
<reference evidence="12" key="2">
    <citation type="journal article" date="2021" name="J Anim Sci Technol">
        <title>Complete genome sequence of Paenibacillus konkukensis sp. nov. SK3146 as a potential probiotic strain.</title>
        <authorList>
            <person name="Jung H.I."/>
            <person name="Park S."/>
            <person name="Niu K.M."/>
            <person name="Lee S.W."/>
            <person name="Kothari D."/>
            <person name="Yi K.J."/>
            <person name="Kim S.K."/>
        </authorList>
    </citation>
    <scope>NUCLEOTIDE SEQUENCE</scope>
    <source>
        <strain evidence="12">SK3146</strain>
    </source>
</reference>
<dbReference type="Gene3D" id="1.10.287.950">
    <property type="entry name" value="Methyl-accepting chemotaxis protein"/>
    <property type="match status" value="1"/>
</dbReference>
<evidence type="ECO:0000256" key="5">
    <source>
        <dbReference type="ARBA" id="ARBA00029447"/>
    </source>
</evidence>
<evidence type="ECO:0000256" key="4">
    <source>
        <dbReference type="ARBA" id="ARBA00023224"/>
    </source>
</evidence>
<evidence type="ECO:0000313" key="12">
    <source>
        <dbReference type="EMBL" id="UQZ84806.1"/>
    </source>
</evidence>
<dbReference type="InterPro" id="IPR004089">
    <property type="entry name" value="MCPsignal_dom"/>
</dbReference>
<dbReference type="InterPro" id="IPR003660">
    <property type="entry name" value="HAMP_dom"/>
</dbReference>
<keyword evidence="2" id="KW-1003">Cell membrane</keyword>
<dbReference type="CDD" id="cd06225">
    <property type="entry name" value="HAMP"/>
    <property type="match status" value="1"/>
</dbReference>
<feature type="coiled-coil region" evidence="7">
    <location>
        <begin position="570"/>
        <end position="597"/>
    </location>
</feature>
<evidence type="ECO:0000256" key="6">
    <source>
        <dbReference type="PROSITE-ProRule" id="PRU00284"/>
    </source>
</evidence>
<dbReference type="EMBL" id="CP027059">
    <property type="protein sequence ID" value="UQZ84806.1"/>
    <property type="molecule type" value="Genomic_DNA"/>
</dbReference>
<keyword evidence="4 6" id="KW-0807">Transducer</keyword>
<dbReference type="SMART" id="SM00304">
    <property type="entry name" value="HAMP"/>
    <property type="match status" value="1"/>
</dbReference>
<dbReference type="InterPro" id="IPR004090">
    <property type="entry name" value="Chemotax_Me-accpt_rcpt"/>
</dbReference>
<feature type="region of interest" description="Disordered" evidence="8">
    <location>
        <begin position="612"/>
        <end position="659"/>
    </location>
</feature>
<protein>
    <submittedName>
        <fullName evidence="12">Methyl-accepting chemotaxis protein McpA</fullName>
    </submittedName>
</protein>
<dbReference type="PANTHER" id="PTHR32089">
    <property type="entry name" value="METHYL-ACCEPTING CHEMOTAXIS PROTEIN MCPB"/>
    <property type="match status" value="1"/>
</dbReference>
<dbReference type="PANTHER" id="PTHR32089:SF112">
    <property type="entry name" value="LYSOZYME-LIKE PROTEIN-RELATED"/>
    <property type="match status" value="1"/>
</dbReference>
<accession>A0ABY4RT76</accession>
<dbReference type="SUPFAM" id="SSF58104">
    <property type="entry name" value="Methyl-accepting chemotaxis protein (MCP) signaling domain"/>
    <property type="match status" value="1"/>
</dbReference>
<feature type="domain" description="Methyl-accepting transducer" evidence="10">
    <location>
        <begin position="373"/>
        <end position="609"/>
    </location>
</feature>
<evidence type="ECO:0000259" key="10">
    <source>
        <dbReference type="PROSITE" id="PS50111"/>
    </source>
</evidence>
<evidence type="ECO:0000256" key="9">
    <source>
        <dbReference type="SAM" id="Phobius"/>
    </source>
</evidence>
<evidence type="ECO:0000256" key="2">
    <source>
        <dbReference type="ARBA" id="ARBA00022475"/>
    </source>
</evidence>
<dbReference type="PRINTS" id="PR00260">
    <property type="entry name" value="CHEMTRNSDUCR"/>
</dbReference>
<proteinExistence type="inferred from homology"/>
<evidence type="ECO:0000259" key="11">
    <source>
        <dbReference type="PROSITE" id="PS50885"/>
    </source>
</evidence>
<keyword evidence="7" id="KW-0175">Coiled coil</keyword>
<dbReference type="Pfam" id="PF00672">
    <property type="entry name" value="HAMP"/>
    <property type="match status" value="1"/>
</dbReference>
<evidence type="ECO:0000256" key="8">
    <source>
        <dbReference type="SAM" id="MobiDB-lite"/>
    </source>
</evidence>
<reference evidence="12" key="1">
    <citation type="submission" date="2018-02" db="EMBL/GenBank/DDBJ databases">
        <authorList>
            <person name="Kim S.-K."/>
            <person name="Jung H.-I."/>
            <person name="Lee S.-W."/>
        </authorList>
    </citation>
    <scope>NUCLEOTIDE SEQUENCE</scope>
    <source>
        <strain evidence="12">SK3146</strain>
    </source>
</reference>
<comment type="subcellular location">
    <subcellularLocation>
        <location evidence="1">Cell membrane</location>
    </subcellularLocation>
</comment>
<dbReference type="Pfam" id="PF00015">
    <property type="entry name" value="MCPsignal"/>
    <property type="match status" value="1"/>
</dbReference>
<comment type="similarity">
    <text evidence="5">Belongs to the methyl-accepting chemotaxis (MCP) protein family.</text>
</comment>
<evidence type="ECO:0000313" key="13">
    <source>
        <dbReference type="Proteomes" id="UP001057134"/>
    </source>
</evidence>
<keyword evidence="3 9" id="KW-0472">Membrane</keyword>
<organism evidence="12 13">
    <name type="scientific">Paenibacillus konkukensis</name>
    <dbReference type="NCBI Taxonomy" id="2020716"/>
    <lineage>
        <taxon>Bacteria</taxon>
        <taxon>Bacillati</taxon>
        <taxon>Bacillota</taxon>
        <taxon>Bacilli</taxon>
        <taxon>Bacillales</taxon>
        <taxon>Paenibacillaceae</taxon>
        <taxon>Paenibacillus</taxon>
    </lineage>
</organism>
<name>A0ABY4RT76_9BACL</name>
<evidence type="ECO:0000256" key="3">
    <source>
        <dbReference type="ARBA" id="ARBA00023136"/>
    </source>
</evidence>
<keyword evidence="13" id="KW-1185">Reference proteome</keyword>
<evidence type="ECO:0000256" key="7">
    <source>
        <dbReference type="SAM" id="Coils"/>
    </source>
</evidence>
<feature type="transmembrane region" description="Helical" evidence="9">
    <location>
        <begin position="278"/>
        <end position="302"/>
    </location>
</feature>
<gene>
    <name evidence="12" type="primary">mcpA_3</name>
    <name evidence="12" type="ORF">SK3146_04061</name>
</gene>